<gene>
    <name evidence="7" type="ORF">O6P43_021621</name>
</gene>
<feature type="signal peptide" evidence="5">
    <location>
        <begin position="1"/>
        <end position="24"/>
    </location>
</feature>
<name>A0AAD7LC20_QUISA</name>
<evidence type="ECO:0000256" key="4">
    <source>
        <dbReference type="ARBA" id="ARBA00022729"/>
    </source>
</evidence>
<dbReference type="Gene3D" id="2.40.70.10">
    <property type="entry name" value="Acid Proteases"/>
    <property type="match status" value="2"/>
</dbReference>
<evidence type="ECO:0000259" key="6">
    <source>
        <dbReference type="PROSITE" id="PS51767"/>
    </source>
</evidence>
<keyword evidence="4 5" id="KW-0732">Signal</keyword>
<dbReference type="InterPro" id="IPR032799">
    <property type="entry name" value="TAXi_C"/>
</dbReference>
<dbReference type="Pfam" id="PF14541">
    <property type="entry name" value="TAXi_C"/>
    <property type="match status" value="1"/>
</dbReference>
<evidence type="ECO:0000313" key="7">
    <source>
        <dbReference type="EMBL" id="KAJ7954947.1"/>
    </source>
</evidence>
<dbReference type="KEGG" id="qsa:O6P43_021621"/>
<protein>
    <submittedName>
        <fullName evidence="7">Basic 7S globulin-like</fullName>
    </submittedName>
</protein>
<comment type="similarity">
    <text evidence="2">Belongs to the peptidase A1 family.</text>
</comment>
<keyword evidence="8" id="KW-1185">Reference proteome</keyword>
<proteinExistence type="inferred from homology"/>
<dbReference type="Proteomes" id="UP001163823">
    <property type="component" value="Chromosome 9"/>
</dbReference>
<evidence type="ECO:0000256" key="5">
    <source>
        <dbReference type="SAM" id="SignalP"/>
    </source>
</evidence>
<feature type="domain" description="Peptidase A1" evidence="6">
    <location>
        <begin position="47"/>
        <end position="429"/>
    </location>
</feature>
<dbReference type="Pfam" id="PF14543">
    <property type="entry name" value="TAXi_N"/>
    <property type="match status" value="1"/>
</dbReference>
<dbReference type="PANTHER" id="PTHR47965">
    <property type="entry name" value="ASPARTYL PROTEASE-RELATED"/>
    <property type="match status" value="1"/>
</dbReference>
<dbReference type="InterPro" id="IPR021109">
    <property type="entry name" value="Peptidase_aspartic_dom_sf"/>
</dbReference>
<dbReference type="FunFam" id="2.40.70.10:FF:000041">
    <property type="entry name" value="Basic 7S globulin"/>
    <property type="match status" value="1"/>
</dbReference>
<evidence type="ECO:0000313" key="8">
    <source>
        <dbReference type="Proteomes" id="UP001163823"/>
    </source>
</evidence>
<dbReference type="GO" id="GO:0004190">
    <property type="term" value="F:aspartic-type endopeptidase activity"/>
    <property type="evidence" value="ECO:0007669"/>
    <property type="project" value="InterPro"/>
</dbReference>
<dbReference type="GO" id="GO:0006508">
    <property type="term" value="P:proteolysis"/>
    <property type="evidence" value="ECO:0007669"/>
    <property type="project" value="InterPro"/>
</dbReference>
<reference evidence="7" key="1">
    <citation type="journal article" date="2023" name="Science">
        <title>Elucidation of the pathway for biosynthesis of saponin adjuvants from the soapbark tree.</title>
        <authorList>
            <person name="Reed J."/>
            <person name="Orme A."/>
            <person name="El-Demerdash A."/>
            <person name="Owen C."/>
            <person name="Martin L.B.B."/>
            <person name="Misra R.C."/>
            <person name="Kikuchi S."/>
            <person name="Rejzek M."/>
            <person name="Martin A.C."/>
            <person name="Harkess A."/>
            <person name="Leebens-Mack J."/>
            <person name="Louveau T."/>
            <person name="Stephenson M.J."/>
            <person name="Osbourn A."/>
        </authorList>
    </citation>
    <scope>NUCLEOTIDE SEQUENCE</scope>
    <source>
        <strain evidence="7">S10</strain>
    </source>
</reference>
<dbReference type="EMBL" id="JARAOO010000009">
    <property type="protein sequence ID" value="KAJ7954947.1"/>
    <property type="molecule type" value="Genomic_DNA"/>
</dbReference>
<organism evidence="7 8">
    <name type="scientific">Quillaja saponaria</name>
    <name type="common">Soap bark tree</name>
    <dbReference type="NCBI Taxonomy" id="32244"/>
    <lineage>
        <taxon>Eukaryota</taxon>
        <taxon>Viridiplantae</taxon>
        <taxon>Streptophyta</taxon>
        <taxon>Embryophyta</taxon>
        <taxon>Tracheophyta</taxon>
        <taxon>Spermatophyta</taxon>
        <taxon>Magnoliopsida</taxon>
        <taxon>eudicotyledons</taxon>
        <taxon>Gunneridae</taxon>
        <taxon>Pentapetalae</taxon>
        <taxon>rosids</taxon>
        <taxon>fabids</taxon>
        <taxon>Fabales</taxon>
        <taxon>Quillajaceae</taxon>
        <taxon>Quillaja</taxon>
    </lineage>
</organism>
<dbReference type="PROSITE" id="PS51767">
    <property type="entry name" value="PEPTIDASE_A1"/>
    <property type="match status" value="1"/>
</dbReference>
<dbReference type="PANTHER" id="PTHR47965:SF68">
    <property type="entry name" value="BASIC 7S GLOBULIN-LIKE"/>
    <property type="match status" value="1"/>
</dbReference>
<comment type="subcellular location">
    <subcellularLocation>
        <location evidence="1">Secreted</location>
        <location evidence="1">Extracellular space</location>
    </subcellularLocation>
</comment>
<dbReference type="AlphaFoldDB" id="A0AAD7LC20"/>
<sequence length="445" mass="48114">MATTTIALFLFSIAFVSSISSSNAQPNKQIQSFFHLPVKIDRATHQYYTTTDIGTPESNYFDLVIHLGGQFLWFDCNTGYNSSTYHPIKCGTRKCKIAKGIGCVGCNGPLKPGCTNNTCGMSPYNPFNNFLVSGDLGEDRIGVFPTEGATVPLSAASVPHFLSVCVDSDRLSDNLLGRMAKNTKGIVGLARTQIALPTQLALTFKLPNRFALCLPSSTKNGFGDLFVGGGPYFLLPYTKDVSQLLVKVPLVINPVSTAPVFSDGEPSDEYFIDVKSIKIDGEVVNFNTSLLSIHKNGDGGTKLSTINRYTMLHTSIYKALVNDFVKKAAAKKIARVASVGRFGACFNSNTIARIITGPAVPNIDLVFLNERVHWRISGANSMVKVGKNVLCLAFVDGGENARTSIVIGGHQMENNLLEFDLASSKLGFTSSLLLHNTSCSHFRLV</sequence>
<accession>A0AAD7LC20</accession>
<evidence type="ECO:0000256" key="1">
    <source>
        <dbReference type="ARBA" id="ARBA00004239"/>
    </source>
</evidence>
<dbReference type="FunFam" id="2.40.70.10:FF:000096">
    <property type="entry name" value="Basic 7S globulin"/>
    <property type="match status" value="1"/>
</dbReference>
<feature type="chain" id="PRO_5042296946" evidence="5">
    <location>
        <begin position="25"/>
        <end position="445"/>
    </location>
</feature>
<dbReference type="InterPro" id="IPR033121">
    <property type="entry name" value="PEPTIDASE_A1"/>
</dbReference>
<evidence type="ECO:0000256" key="3">
    <source>
        <dbReference type="ARBA" id="ARBA00022525"/>
    </source>
</evidence>
<dbReference type="SUPFAM" id="SSF50630">
    <property type="entry name" value="Acid proteases"/>
    <property type="match status" value="1"/>
</dbReference>
<comment type="caution">
    <text evidence="7">The sequence shown here is derived from an EMBL/GenBank/DDBJ whole genome shotgun (WGS) entry which is preliminary data.</text>
</comment>
<evidence type="ECO:0000256" key="2">
    <source>
        <dbReference type="ARBA" id="ARBA00007447"/>
    </source>
</evidence>
<dbReference type="InterPro" id="IPR001461">
    <property type="entry name" value="Aspartic_peptidase_A1"/>
</dbReference>
<dbReference type="GO" id="GO:0005576">
    <property type="term" value="C:extracellular region"/>
    <property type="evidence" value="ECO:0007669"/>
    <property type="project" value="UniProtKB-SubCell"/>
</dbReference>
<dbReference type="InterPro" id="IPR032861">
    <property type="entry name" value="TAXi_N"/>
</dbReference>
<keyword evidence="3" id="KW-0964">Secreted</keyword>